<feature type="domain" description="NTP pyrophosphohydrolase MazG-like" evidence="1">
    <location>
        <begin position="31"/>
        <end position="104"/>
    </location>
</feature>
<dbReference type="NCBIfam" id="NF007113">
    <property type="entry name" value="PRK09562.1"/>
    <property type="match status" value="1"/>
</dbReference>
<dbReference type="SUPFAM" id="SSF101386">
    <property type="entry name" value="all-alpha NTP pyrophosphatases"/>
    <property type="match status" value="2"/>
</dbReference>
<name>A0ABV8CM34_9GAMM</name>
<dbReference type="Proteomes" id="UP001595692">
    <property type="component" value="Unassembled WGS sequence"/>
</dbReference>
<reference evidence="3" key="1">
    <citation type="journal article" date="2019" name="Int. J. Syst. Evol. Microbiol.">
        <title>The Global Catalogue of Microorganisms (GCM) 10K type strain sequencing project: providing services to taxonomists for standard genome sequencing and annotation.</title>
        <authorList>
            <consortium name="The Broad Institute Genomics Platform"/>
            <consortium name="The Broad Institute Genome Sequencing Center for Infectious Disease"/>
            <person name="Wu L."/>
            <person name="Ma J."/>
        </authorList>
    </citation>
    <scope>NUCLEOTIDE SEQUENCE [LARGE SCALE GENOMIC DNA]</scope>
    <source>
        <strain evidence="3">CCUG 54939</strain>
    </source>
</reference>
<comment type="caution">
    <text evidence="2">The sequence shown here is derived from an EMBL/GenBank/DDBJ whole genome shotgun (WGS) entry which is preliminary data.</text>
</comment>
<keyword evidence="3" id="KW-1185">Reference proteome</keyword>
<dbReference type="InterPro" id="IPR048011">
    <property type="entry name" value="NTP-PPase_MazG-like_C"/>
</dbReference>
<dbReference type="RefSeq" id="WP_377151450.1">
    <property type="nucleotide sequence ID" value="NZ_JBHSAF010000006.1"/>
</dbReference>
<proteinExistence type="predicted"/>
<dbReference type="CDD" id="cd11529">
    <property type="entry name" value="NTP-PPase_MazG_Cterm"/>
    <property type="match status" value="1"/>
</dbReference>
<dbReference type="InterPro" id="IPR004518">
    <property type="entry name" value="MazG-like_dom"/>
</dbReference>
<dbReference type="Gene3D" id="1.10.287.1080">
    <property type="entry name" value="MazG-like"/>
    <property type="match status" value="2"/>
</dbReference>
<dbReference type="NCBIfam" id="TIGR00444">
    <property type="entry name" value="mazG"/>
    <property type="match status" value="1"/>
</dbReference>
<gene>
    <name evidence="2" type="primary">mazG</name>
    <name evidence="2" type="ORF">ACFOSS_06895</name>
</gene>
<protein>
    <submittedName>
        <fullName evidence="2">Nucleoside triphosphate pyrophosphohydrolase</fullName>
        <ecNumber evidence="2">3.6.1.9</ecNumber>
    </submittedName>
</protein>
<dbReference type="PANTHER" id="PTHR30522">
    <property type="entry name" value="NUCLEOSIDE TRIPHOSPHATE PYROPHOSPHOHYDROLASE"/>
    <property type="match status" value="1"/>
</dbReference>
<feature type="domain" description="NTP pyrophosphohydrolase MazG-like" evidence="1">
    <location>
        <begin position="172"/>
        <end position="232"/>
    </location>
</feature>
<dbReference type="EMBL" id="JBHSAF010000006">
    <property type="protein sequence ID" value="MFC3913188.1"/>
    <property type="molecule type" value="Genomic_DNA"/>
</dbReference>
<sequence length="266" mass="30667">MSTPHYSLPDLLALMQQLRDPQRGCPWDRKQTFASIVPYTLEEAYEVADSIEREDWQALKGELGDLLFQVVFYCQMAQEKAWFNFDDVVDTVSEKLVRRHPHVFAEAKFADTAAVNANWEAEKSRERQQKDALATSVLDDIPLALPALTRANKIQKRCAGVGFDWPELQPVLDKVLEEVDEVMHEVNQPVRDEQKVAEELGDLLFATVNLVRHLKKEPEQVLRDANSKFERRFRAVEQDLLRMGLSVQQASLEQMESAWQRVKDSE</sequence>
<dbReference type="GO" id="GO:0047429">
    <property type="term" value="F:nucleoside triphosphate diphosphatase activity"/>
    <property type="evidence" value="ECO:0007669"/>
    <property type="project" value="UniProtKB-EC"/>
</dbReference>
<keyword evidence="2" id="KW-0378">Hydrolase</keyword>
<dbReference type="PANTHER" id="PTHR30522:SF0">
    <property type="entry name" value="NUCLEOSIDE TRIPHOSPHATE PYROPHOSPHOHYDROLASE"/>
    <property type="match status" value="1"/>
</dbReference>
<dbReference type="CDD" id="cd11528">
    <property type="entry name" value="NTP-PPase_MazG_Nterm"/>
    <property type="match status" value="1"/>
</dbReference>
<dbReference type="InterPro" id="IPR048015">
    <property type="entry name" value="NTP-PPase_MazG-like_N"/>
</dbReference>
<evidence type="ECO:0000259" key="1">
    <source>
        <dbReference type="Pfam" id="PF03819"/>
    </source>
</evidence>
<accession>A0ABV8CM34</accession>
<dbReference type="InterPro" id="IPR011551">
    <property type="entry name" value="NTP_PyrPHydrolase_MazG"/>
</dbReference>
<evidence type="ECO:0000313" key="3">
    <source>
        <dbReference type="Proteomes" id="UP001595692"/>
    </source>
</evidence>
<organism evidence="2 3">
    <name type="scientific">Pseudaeromonas sharmana</name>
    <dbReference type="NCBI Taxonomy" id="328412"/>
    <lineage>
        <taxon>Bacteria</taxon>
        <taxon>Pseudomonadati</taxon>
        <taxon>Pseudomonadota</taxon>
        <taxon>Gammaproteobacteria</taxon>
        <taxon>Aeromonadales</taxon>
        <taxon>Aeromonadaceae</taxon>
        <taxon>Pseudaeromonas</taxon>
    </lineage>
</organism>
<dbReference type="Pfam" id="PF03819">
    <property type="entry name" value="MazG"/>
    <property type="match status" value="2"/>
</dbReference>
<dbReference type="EC" id="3.6.1.9" evidence="2"/>
<evidence type="ECO:0000313" key="2">
    <source>
        <dbReference type="EMBL" id="MFC3913188.1"/>
    </source>
</evidence>